<evidence type="ECO:0000313" key="2">
    <source>
        <dbReference type="Proteomes" id="UP001174934"/>
    </source>
</evidence>
<dbReference type="EMBL" id="JAULSR010000004">
    <property type="protein sequence ID" value="KAK0621940.1"/>
    <property type="molecule type" value="Genomic_DNA"/>
</dbReference>
<organism evidence="1 2">
    <name type="scientific">Bombardia bombarda</name>
    <dbReference type="NCBI Taxonomy" id="252184"/>
    <lineage>
        <taxon>Eukaryota</taxon>
        <taxon>Fungi</taxon>
        <taxon>Dikarya</taxon>
        <taxon>Ascomycota</taxon>
        <taxon>Pezizomycotina</taxon>
        <taxon>Sordariomycetes</taxon>
        <taxon>Sordariomycetidae</taxon>
        <taxon>Sordariales</taxon>
        <taxon>Lasiosphaeriaceae</taxon>
        <taxon>Bombardia</taxon>
    </lineage>
</organism>
<evidence type="ECO:0000313" key="1">
    <source>
        <dbReference type="EMBL" id="KAK0621940.1"/>
    </source>
</evidence>
<protein>
    <submittedName>
        <fullName evidence="1">Uncharacterized protein</fullName>
    </submittedName>
</protein>
<sequence>RFTALRCHISGIDAATVTRVAQLVRSSPYTIWQSREIDSVVPEKSGSNRCVSFFLSVVTPDFVYIA</sequence>
<comment type="caution">
    <text evidence="1">The sequence shown here is derived from an EMBL/GenBank/DDBJ whole genome shotgun (WGS) entry which is preliminary data.</text>
</comment>
<name>A0AA39WUR2_9PEZI</name>
<accession>A0AA39WUR2</accession>
<dbReference type="AlphaFoldDB" id="A0AA39WUR2"/>
<feature type="non-terminal residue" evidence="1">
    <location>
        <position position="1"/>
    </location>
</feature>
<gene>
    <name evidence="1" type="ORF">B0T17DRAFT_655883</name>
</gene>
<reference evidence="1" key="1">
    <citation type="submission" date="2023-06" db="EMBL/GenBank/DDBJ databases">
        <title>Genome-scale phylogeny and comparative genomics of the fungal order Sordariales.</title>
        <authorList>
            <consortium name="Lawrence Berkeley National Laboratory"/>
            <person name="Hensen N."/>
            <person name="Bonometti L."/>
            <person name="Westerberg I."/>
            <person name="Brannstrom I.O."/>
            <person name="Guillou S."/>
            <person name="Cros-Aarteil S."/>
            <person name="Calhoun S."/>
            <person name="Haridas S."/>
            <person name="Kuo A."/>
            <person name="Mondo S."/>
            <person name="Pangilinan J."/>
            <person name="Riley R."/>
            <person name="LaButti K."/>
            <person name="Andreopoulos B."/>
            <person name="Lipzen A."/>
            <person name="Chen C."/>
            <person name="Yanf M."/>
            <person name="Daum C."/>
            <person name="Ng V."/>
            <person name="Clum A."/>
            <person name="Steindorff A."/>
            <person name="Ohm R."/>
            <person name="Martin F."/>
            <person name="Silar P."/>
            <person name="Natvig D."/>
            <person name="Lalanne C."/>
            <person name="Gautier V."/>
            <person name="Ament-velasquez S.L."/>
            <person name="Kruys A."/>
            <person name="Hutchinson M.I."/>
            <person name="Powell A.J."/>
            <person name="Barry K."/>
            <person name="Miller A.N."/>
            <person name="Grigoriev I.V."/>
            <person name="Debuchy R."/>
            <person name="Gladieux P."/>
            <person name="Thoren M.H."/>
            <person name="Johannesson H."/>
        </authorList>
    </citation>
    <scope>NUCLEOTIDE SEQUENCE</scope>
    <source>
        <strain evidence="1">SMH3391-2</strain>
    </source>
</reference>
<dbReference type="Proteomes" id="UP001174934">
    <property type="component" value="Unassembled WGS sequence"/>
</dbReference>
<proteinExistence type="predicted"/>
<keyword evidence="2" id="KW-1185">Reference proteome</keyword>